<dbReference type="GO" id="GO:0030247">
    <property type="term" value="F:polysaccharide binding"/>
    <property type="evidence" value="ECO:0007669"/>
    <property type="project" value="InterPro"/>
</dbReference>
<dbReference type="Proteomes" id="UP000257109">
    <property type="component" value="Unassembled WGS sequence"/>
</dbReference>
<feature type="non-terminal residue" evidence="5">
    <location>
        <position position="1"/>
    </location>
</feature>
<protein>
    <recommendedName>
        <fullName evidence="4">Wall-associated receptor kinase galacturonan-binding domain-containing protein</fullName>
    </recommendedName>
</protein>
<reference evidence="5" key="1">
    <citation type="submission" date="2018-05" db="EMBL/GenBank/DDBJ databases">
        <title>Draft genome of Mucuna pruriens seed.</title>
        <authorList>
            <person name="Nnadi N.E."/>
            <person name="Vos R."/>
            <person name="Hasami M.H."/>
            <person name="Devisetty U.K."/>
            <person name="Aguiy J.C."/>
        </authorList>
    </citation>
    <scope>NUCLEOTIDE SEQUENCE [LARGE SCALE GENOMIC DNA]</scope>
    <source>
        <strain evidence="5">JCA_2017</strain>
    </source>
</reference>
<dbReference type="GO" id="GO:0016020">
    <property type="term" value="C:membrane"/>
    <property type="evidence" value="ECO:0007669"/>
    <property type="project" value="UniProtKB-SubCell"/>
</dbReference>
<evidence type="ECO:0000256" key="3">
    <source>
        <dbReference type="SAM" id="SignalP"/>
    </source>
</evidence>
<evidence type="ECO:0000313" key="6">
    <source>
        <dbReference type="Proteomes" id="UP000257109"/>
    </source>
</evidence>
<dbReference type="EMBL" id="QJKJ01009787">
    <property type="protein sequence ID" value="RDX75586.1"/>
    <property type="molecule type" value="Genomic_DNA"/>
</dbReference>
<feature type="signal peptide" evidence="3">
    <location>
        <begin position="1"/>
        <end position="25"/>
    </location>
</feature>
<dbReference type="PANTHER" id="PTHR33138:SF74">
    <property type="entry name" value="WALL-ASSOCIATED RECEPTOR KINASE, GALACTURONAN-BINDING DOMAIN-CONTAINING PROTEIN-RELATED"/>
    <property type="match status" value="1"/>
</dbReference>
<proteinExistence type="predicted"/>
<name>A0A371FBC0_MUCPR</name>
<sequence>MDERMHMYFVLAFLLLLSTLPLSHSQPSDCKDEPPYNCGPLSNISYPFWAGEDQHPPCRGVNSFHLKCDYGTTSIQIGSHSFTVKDINTTLQTMRVVPTDLVGNDVCSLEIGEDPYESLTPFWYPPSVYNISIFYYCKIPSPSFKCGDDNSTFYKGQVDDLLKQYPGLNHCDRYVQVPVDQDVRFKNDAEFLEKAFSQGVWLNYNVPNTDNKTSQSQHFNMNQISTTLISPKNS</sequence>
<dbReference type="PANTHER" id="PTHR33138">
    <property type="entry name" value="OS01G0690200 PROTEIN"/>
    <property type="match status" value="1"/>
</dbReference>
<dbReference type="Pfam" id="PF13947">
    <property type="entry name" value="GUB_WAK_bind"/>
    <property type="match status" value="1"/>
</dbReference>
<evidence type="ECO:0000259" key="4">
    <source>
        <dbReference type="Pfam" id="PF13947"/>
    </source>
</evidence>
<dbReference type="AlphaFoldDB" id="A0A371FBC0"/>
<gene>
    <name evidence="5" type="ORF">CR513_44512</name>
</gene>
<organism evidence="5 6">
    <name type="scientific">Mucuna pruriens</name>
    <name type="common">Velvet bean</name>
    <name type="synonym">Dolichos pruriens</name>
    <dbReference type="NCBI Taxonomy" id="157652"/>
    <lineage>
        <taxon>Eukaryota</taxon>
        <taxon>Viridiplantae</taxon>
        <taxon>Streptophyta</taxon>
        <taxon>Embryophyta</taxon>
        <taxon>Tracheophyta</taxon>
        <taxon>Spermatophyta</taxon>
        <taxon>Magnoliopsida</taxon>
        <taxon>eudicotyledons</taxon>
        <taxon>Gunneridae</taxon>
        <taxon>Pentapetalae</taxon>
        <taxon>rosids</taxon>
        <taxon>fabids</taxon>
        <taxon>Fabales</taxon>
        <taxon>Fabaceae</taxon>
        <taxon>Papilionoideae</taxon>
        <taxon>50 kb inversion clade</taxon>
        <taxon>NPAAA clade</taxon>
        <taxon>indigoferoid/millettioid clade</taxon>
        <taxon>Phaseoleae</taxon>
        <taxon>Mucuna</taxon>
    </lineage>
</organism>
<keyword evidence="6" id="KW-1185">Reference proteome</keyword>
<evidence type="ECO:0000256" key="1">
    <source>
        <dbReference type="ARBA" id="ARBA00004167"/>
    </source>
</evidence>
<feature type="domain" description="Wall-associated receptor kinase galacturonan-binding" evidence="4">
    <location>
        <begin position="32"/>
        <end position="97"/>
    </location>
</feature>
<evidence type="ECO:0000313" key="5">
    <source>
        <dbReference type="EMBL" id="RDX75586.1"/>
    </source>
</evidence>
<comment type="caution">
    <text evidence="5">The sequence shown here is derived from an EMBL/GenBank/DDBJ whole genome shotgun (WGS) entry which is preliminary data.</text>
</comment>
<keyword evidence="2 3" id="KW-0732">Signal</keyword>
<feature type="chain" id="PRO_5016563332" description="Wall-associated receptor kinase galacturonan-binding domain-containing protein" evidence="3">
    <location>
        <begin position="26"/>
        <end position="234"/>
    </location>
</feature>
<comment type="subcellular location">
    <subcellularLocation>
        <location evidence="1">Membrane</location>
        <topology evidence="1">Single-pass membrane protein</topology>
    </subcellularLocation>
</comment>
<dbReference type="OrthoDB" id="4062651at2759"/>
<accession>A0A371FBC0</accession>
<evidence type="ECO:0000256" key="2">
    <source>
        <dbReference type="ARBA" id="ARBA00022729"/>
    </source>
</evidence>
<dbReference type="InterPro" id="IPR025287">
    <property type="entry name" value="WAK_GUB"/>
</dbReference>